<dbReference type="EMBL" id="UYRV01001730">
    <property type="protein sequence ID" value="VDK47442.1"/>
    <property type="molecule type" value="Genomic_DNA"/>
</dbReference>
<keyword evidence="2" id="KW-1185">Reference proteome</keyword>
<dbReference type="Proteomes" id="UP000271889">
    <property type="component" value="Unassembled WGS sequence"/>
</dbReference>
<evidence type="ECO:0000313" key="1">
    <source>
        <dbReference type="EMBL" id="VDK47442.1"/>
    </source>
</evidence>
<accession>A0A3P6QC45</accession>
<name>A0A3P6QC45_CYLGO</name>
<gene>
    <name evidence="1" type="ORF">CGOC_LOCUS1028</name>
</gene>
<protein>
    <submittedName>
        <fullName evidence="1">Uncharacterized protein</fullName>
    </submittedName>
</protein>
<organism evidence="1 2">
    <name type="scientific">Cylicostephanus goldi</name>
    <name type="common">Nematode worm</name>
    <dbReference type="NCBI Taxonomy" id="71465"/>
    <lineage>
        <taxon>Eukaryota</taxon>
        <taxon>Metazoa</taxon>
        <taxon>Ecdysozoa</taxon>
        <taxon>Nematoda</taxon>
        <taxon>Chromadorea</taxon>
        <taxon>Rhabditida</taxon>
        <taxon>Rhabditina</taxon>
        <taxon>Rhabditomorpha</taxon>
        <taxon>Strongyloidea</taxon>
        <taxon>Strongylidae</taxon>
        <taxon>Cylicostephanus</taxon>
    </lineage>
</organism>
<evidence type="ECO:0000313" key="2">
    <source>
        <dbReference type="Proteomes" id="UP000271889"/>
    </source>
</evidence>
<sequence length="89" mass="9849">MRRRRSSRELTSSPNRDFFFGLVERDRDRGGGEDVDGSCAIPVMMSSWMRVAVVSCESANVSVSLGCSAELWHPLVRGTLADVLQTSAW</sequence>
<reference evidence="1 2" key="1">
    <citation type="submission" date="2018-11" db="EMBL/GenBank/DDBJ databases">
        <authorList>
            <consortium name="Pathogen Informatics"/>
        </authorList>
    </citation>
    <scope>NUCLEOTIDE SEQUENCE [LARGE SCALE GENOMIC DNA]</scope>
</reference>
<dbReference type="AlphaFoldDB" id="A0A3P6QC45"/>
<proteinExistence type="predicted"/>